<evidence type="ECO:0000256" key="2">
    <source>
        <dbReference type="ARBA" id="ARBA00012417"/>
    </source>
</evidence>
<dbReference type="PANTHER" id="PTHR10133">
    <property type="entry name" value="DNA POLYMERASE I"/>
    <property type="match status" value="1"/>
</dbReference>
<proteinExistence type="predicted"/>
<dbReference type="Proteomes" id="UP000569732">
    <property type="component" value="Unassembled WGS sequence"/>
</dbReference>
<dbReference type="EMBL" id="JACCKB010000197">
    <property type="protein sequence ID" value="NYZ69949.1"/>
    <property type="molecule type" value="Genomic_DNA"/>
</dbReference>
<dbReference type="SUPFAM" id="SSF56672">
    <property type="entry name" value="DNA/RNA polymerases"/>
    <property type="match status" value="1"/>
</dbReference>
<dbReference type="Gene3D" id="3.30.70.370">
    <property type="match status" value="2"/>
</dbReference>
<evidence type="ECO:0000313" key="7">
    <source>
        <dbReference type="Proteomes" id="UP000569732"/>
    </source>
</evidence>
<comment type="caution">
    <text evidence="6">The sequence shown here is derived from an EMBL/GenBank/DDBJ whole genome shotgun (WGS) entry which is preliminary data.</text>
</comment>
<evidence type="ECO:0000256" key="4">
    <source>
        <dbReference type="ARBA" id="ARBA00049244"/>
    </source>
</evidence>
<organism evidence="6 7">
    <name type="scientific">Spartinivicinus marinus</name>
    <dbReference type="NCBI Taxonomy" id="2994442"/>
    <lineage>
        <taxon>Bacteria</taxon>
        <taxon>Pseudomonadati</taxon>
        <taxon>Pseudomonadota</taxon>
        <taxon>Gammaproteobacteria</taxon>
        <taxon>Oceanospirillales</taxon>
        <taxon>Zooshikellaceae</taxon>
        <taxon>Spartinivicinus</taxon>
    </lineage>
</organism>
<dbReference type="GO" id="GO:0003677">
    <property type="term" value="F:DNA binding"/>
    <property type="evidence" value="ECO:0007669"/>
    <property type="project" value="InterPro"/>
</dbReference>
<dbReference type="PANTHER" id="PTHR10133:SF27">
    <property type="entry name" value="DNA POLYMERASE NU"/>
    <property type="match status" value="1"/>
</dbReference>
<evidence type="ECO:0000259" key="5">
    <source>
        <dbReference type="SMART" id="SM00482"/>
    </source>
</evidence>
<dbReference type="GO" id="GO:0003887">
    <property type="term" value="F:DNA-directed DNA polymerase activity"/>
    <property type="evidence" value="ECO:0007669"/>
    <property type="project" value="UniProtKB-EC"/>
</dbReference>
<dbReference type="Gene3D" id="1.20.1060.10">
    <property type="entry name" value="Taq DNA Polymerase, Chain T, domain 4"/>
    <property type="match status" value="1"/>
</dbReference>
<feature type="domain" description="DNA-directed DNA polymerase family A palm" evidence="5">
    <location>
        <begin position="166"/>
        <end position="382"/>
    </location>
</feature>
<comment type="catalytic activity">
    <reaction evidence="4">
        <text>DNA(n) + a 2'-deoxyribonucleoside 5'-triphosphate = DNA(n+1) + diphosphate</text>
        <dbReference type="Rhea" id="RHEA:22508"/>
        <dbReference type="Rhea" id="RHEA-COMP:17339"/>
        <dbReference type="Rhea" id="RHEA-COMP:17340"/>
        <dbReference type="ChEBI" id="CHEBI:33019"/>
        <dbReference type="ChEBI" id="CHEBI:61560"/>
        <dbReference type="ChEBI" id="CHEBI:173112"/>
        <dbReference type="EC" id="2.7.7.7"/>
    </reaction>
</comment>
<keyword evidence="3" id="KW-0235">DNA replication</keyword>
<evidence type="ECO:0000256" key="3">
    <source>
        <dbReference type="ARBA" id="ARBA00022705"/>
    </source>
</evidence>
<feature type="non-terminal residue" evidence="6">
    <location>
        <position position="1"/>
    </location>
</feature>
<dbReference type="Pfam" id="PF00476">
    <property type="entry name" value="DNA_pol_A"/>
    <property type="match status" value="1"/>
</dbReference>
<protein>
    <recommendedName>
        <fullName evidence="2">DNA-directed DNA polymerase</fullName>
        <ecNumber evidence="2">2.7.7.7</ecNumber>
    </recommendedName>
</protein>
<dbReference type="InterPro" id="IPR043502">
    <property type="entry name" value="DNA/RNA_pol_sf"/>
</dbReference>
<name>A0A853IAI5_9GAMM</name>
<dbReference type="GO" id="GO:0006261">
    <property type="term" value="P:DNA-templated DNA replication"/>
    <property type="evidence" value="ECO:0007669"/>
    <property type="project" value="InterPro"/>
</dbReference>
<gene>
    <name evidence="6" type="ORF">H0A36_28450</name>
</gene>
<accession>A0A853IAI5</accession>
<dbReference type="SMART" id="SM00482">
    <property type="entry name" value="POLAc"/>
    <property type="match status" value="1"/>
</dbReference>
<reference evidence="6 7" key="1">
    <citation type="submission" date="2020-07" db="EMBL/GenBank/DDBJ databases">
        <title>Endozoicomonas sp. nov., isolated from sediment.</title>
        <authorList>
            <person name="Gu T."/>
        </authorList>
    </citation>
    <scope>NUCLEOTIDE SEQUENCE [LARGE SCALE GENOMIC DNA]</scope>
    <source>
        <strain evidence="6 7">SM1973</strain>
    </source>
</reference>
<dbReference type="PRINTS" id="PR00868">
    <property type="entry name" value="DNAPOLI"/>
</dbReference>
<dbReference type="InterPro" id="IPR001098">
    <property type="entry name" value="DNA-dir_DNA_pol_A_palm_dom"/>
</dbReference>
<dbReference type="InterPro" id="IPR002298">
    <property type="entry name" value="DNA_polymerase_A"/>
</dbReference>
<sequence>QKLAQKRAVIKEDLIISFGWWNKKKEVKKPKKSLNYKDPQRASVVEGAPYTTFERITFNPASRAHIVQRLKKLYGWEPKEFTDKGQAKIDEKILGRLNNPHAKALCEYLMINKRIGQLAEGDNAWLRMERNGFIHGHVNPNGAITGRATHAYPNIAQVPSTKASYGKECRSLFTVPEGWVLLGSDADQLELRVMGHYMARYDKGRYVEAIKAGDIHWTNTLALELLPKGTVRDIHNPEHEHARDKIAKRFVYLLIYGGGDELAGSVIKPNAPPELHKKLGRKYKNKLLKNLPALKYLLDVVKKTAKDRGYLVGLDGRHVAVSSQHKALNYLLQGAGALICKRWLLEIEDMCRDAGLIHGWQGDYALCAWVHDEVQVACRNEEVAKQVGSFCELAMGTVTEIFKFRCPLKASYKLGYTWADTH</sequence>
<dbReference type="GO" id="GO:0006302">
    <property type="term" value="P:double-strand break repair"/>
    <property type="evidence" value="ECO:0007669"/>
    <property type="project" value="TreeGrafter"/>
</dbReference>
<keyword evidence="7" id="KW-1185">Reference proteome</keyword>
<dbReference type="AlphaFoldDB" id="A0A853IAI5"/>
<evidence type="ECO:0000256" key="1">
    <source>
        <dbReference type="ARBA" id="ARBA00011541"/>
    </source>
</evidence>
<dbReference type="EC" id="2.7.7.7" evidence="2"/>
<evidence type="ECO:0000313" key="6">
    <source>
        <dbReference type="EMBL" id="NYZ69949.1"/>
    </source>
</evidence>
<comment type="subunit">
    <text evidence="1">Single-chain monomer with multiple functions.</text>
</comment>
<dbReference type="RefSeq" id="WP_219340279.1">
    <property type="nucleotide sequence ID" value="NZ_JACCKB010000197.1"/>
</dbReference>